<dbReference type="Pfam" id="PF13460">
    <property type="entry name" value="NAD_binding_10"/>
    <property type="match status" value="1"/>
</dbReference>
<dbReference type="InterPro" id="IPR051606">
    <property type="entry name" value="Polyketide_Oxido-like"/>
</dbReference>
<dbReference type="Proteomes" id="UP000053989">
    <property type="component" value="Unassembled WGS sequence"/>
</dbReference>
<reference evidence="3 4" key="1">
    <citation type="submission" date="2014-04" db="EMBL/GenBank/DDBJ databases">
        <authorList>
            <consortium name="DOE Joint Genome Institute"/>
            <person name="Kuo A."/>
            <person name="Kohler A."/>
            <person name="Nagy L.G."/>
            <person name="Floudas D."/>
            <person name="Copeland A."/>
            <person name="Barry K.W."/>
            <person name="Cichocki N."/>
            <person name="Veneault-Fourrey C."/>
            <person name="LaButti K."/>
            <person name="Lindquist E.A."/>
            <person name="Lipzen A."/>
            <person name="Lundell T."/>
            <person name="Morin E."/>
            <person name="Murat C."/>
            <person name="Sun H."/>
            <person name="Tunlid A."/>
            <person name="Henrissat B."/>
            <person name="Grigoriev I.V."/>
            <person name="Hibbett D.S."/>
            <person name="Martin F."/>
            <person name="Nordberg H.P."/>
            <person name="Cantor M.N."/>
            <person name="Hua S.X."/>
        </authorList>
    </citation>
    <scope>NUCLEOTIDE SEQUENCE [LARGE SCALE GENOMIC DNA]</scope>
    <source>
        <strain evidence="3 4">Foug A</strain>
    </source>
</reference>
<keyword evidence="4" id="KW-1185">Reference proteome</keyword>
<evidence type="ECO:0000313" key="3">
    <source>
        <dbReference type="EMBL" id="KIM61963.1"/>
    </source>
</evidence>
<dbReference type="SUPFAM" id="SSF51735">
    <property type="entry name" value="NAD(P)-binding Rossmann-fold domains"/>
    <property type="match status" value="1"/>
</dbReference>
<dbReference type="EMBL" id="KN822046">
    <property type="protein sequence ID" value="KIM61963.1"/>
    <property type="molecule type" value="Genomic_DNA"/>
</dbReference>
<evidence type="ECO:0000256" key="1">
    <source>
        <dbReference type="ARBA" id="ARBA00038376"/>
    </source>
</evidence>
<dbReference type="HOGENOM" id="CLU_025711_4_3_1"/>
<dbReference type="InterPro" id="IPR036291">
    <property type="entry name" value="NAD(P)-bd_dom_sf"/>
</dbReference>
<dbReference type="AlphaFoldDB" id="A0A0C2ZK19"/>
<dbReference type="STRING" id="1036808.A0A0C2ZK19"/>
<evidence type="ECO:0000259" key="2">
    <source>
        <dbReference type="Pfam" id="PF13460"/>
    </source>
</evidence>
<organism evidence="3 4">
    <name type="scientific">Scleroderma citrinum Foug A</name>
    <dbReference type="NCBI Taxonomy" id="1036808"/>
    <lineage>
        <taxon>Eukaryota</taxon>
        <taxon>Fungi</taxon>
        <taxon>Dikarya</taxon>
        <taxon>Basidiomycota</taxon>
        <taxon>Agaricomycotina</taxon>
        <taxon>Agaricomycetes</taxon>
        <taxon>Agaricomycetidae</taxon>
        <taxon>Boletales</taxon>
        <taxon>Sclerodermatineae</taxon>
        <taxon>Sclerodermataceae</taxon>
        <taxon>Scleroderma</taxon>
    </lineage>
</organism>
<evidence type="ECO:0000313" key="4">
    <source>
        <dbReference type="Proteomes" id="UP000053989"/>
    </source>
</evidence>
<dbReference type="Gene3D" id="3.40.50.720">
    <property type="entry name" value="NAD(P)-binding Rossmann-like Domain"/>
    <property type="match status" value="1"/>
</dbReference>
<proteinExistence type="inferred from homology"/>
<protein>
    <recommendedName>
        <fullName evidence="2">NAD(P)-binding domain-containing protein</fullName>
    </recommendedName>
</protein>
<sequence length="220" mass="23498">MRVLILGATGGIGVLLVEEALSAGHTVVVYARSPEKLPESLQNNPQVVICKGQLDDAQALSDAMQDVDAVLSALGPAVSRGPLHPKGEPLAHGYSLVIRVMKERGVTRLIALGTPSIKDPKDKFSLKMATVITGVATLARTAYKDVVAIGETIRTEGDTLEWTIARVPILNSCSDKHFVAGYVGDGQTTMTLSRIAFTAFVLQELERKEWVKAAPLITSP</sequence>
<name>A0A0C2ZK19_9AGAM</name>
<accession>A0A0C2ZK19</accession>
<dbReference type="OrthoDB" id="10254221at2759"/>
<gene>
    <name evidence="3" type="ORF">SCLCIDRAFT_1215586</name>
</gene>
<dbReference type="GO" id="GO:0016646">
    <property type="term" value="F:oxidoreductase activity, acting on the CH-NH group of donors, NAD or NADP as acceptor"/>
    <property type="evidence" value="ECO:0007669"/>
    <property type="project" value="TreeGrafter"/>
</dbReference>
<dbReference type="PANTHER" id="PTHR43355">
    <property type="entry name" value="FLAVIN REDUCTASE (NADPH)"/>
    <property type="match status" value="1"/>
</dbReference>
<dbReference type="InParanoid" id="A0A0C2ZK19"/>
<dbReference type="PANTHER" id="PTHR43355:SF2">
    <property type="entry name" value="FLAVIN REDUCTASE (NADPH)"/>
    <property type="match status" value="1"/>
</dbReference>
<feature type="domain" description="NAD(P)-binding" evidence="2">
    <location>
        <begin position="7"/>
        <end position="206"/>
    </location>
</feature>
<dbReference type="InterPro" id="IPR016040">
    <property type="entry name" value="NAD(P)-bd_dom"/>
</dbReference>
<comment type="similarity">
    <text evidence="1">Belongs to the avfA family.</text>
</comment>
<reference evidence="4" key="2">
    <citation type="submission" date="2015-01" db="EMBL/GenBank/DDBJ databases">
        <title>Evolutionary Origins and Diversification of the Mycorrhizal Mutualists.</title>
        <authorList>
            <consortium name="DOE Joint Genome Institute"/>
            <consortium name="Mycorrhizal Genomics Consortium"/>
            <person name="Kohler A."/>
            <person name="Kuo A."/>
            <person name="Nagy L.G."/>
            <person name="Floudas D."/>
            <person name="Copeland A."/>
            <person name="Barry K.W."/>
            <person name="Cichocki N."/>
            <person name="Veneault-Fourrey C."/>
            <person name="LaButti K."/>
            <person name="Lindquist E.A."/>
            <person name="Lipzen A."/>
            <person name="Lundell T."/>
            <person name="Morin E."/>
            <person name="Murat C."/>
            <person name="Riley R."/>
            <person name="Ohm R."/>
            <person name="Sun H."/>
            <person name="Tunlid A."/>
            <person name="Henrissat B."/>
            <person name="Grigoriev I.V."/>
            <person name="Hibbett D.S."/>
            <person name="Martin F."/>
        </authorList>
    </citation>
    <scope>NUCLEOTIDE SEQUENCE [LARGE SCALE GENOMIC DNA]</scope>
    <source>
        <strain evidence="4">Foug A</strain>
    </source>
</reference>